<dbReference type="OrthoDB" id="332863at2759"/>
<dbReference type="PANTHER" id="PTHR15032">
    <property type="entry name" value="N-ACYL-PHOSPHATIDYLETHANOLAMINE-HYDROLYZING PHOSPHOLIPASE D"/>
    <property type="match status" value="1"/>
</dbReference>
<dbReference type="STRING" id="1168221.R7Z637"/>
<reference evidence="5" key="1">
    <citation type="submission" date="2012-06" db="EMBL/GenBank/DDBJ databases">
        <title>The genome sequence of Coniosporium apollinis CBS 100218.</title>
        <authorList>
            <consortium name="The Broad Institute Genome Sequencing Platform"/>
            <person name="Cuomo C."/>
            <person name="Gorbushina A."/>
            <person name="Noack S."/>
            <person name="Walker B."/>
            <person name="Young S.K."/>
            <person name="Zeng Q."/>
            <person name="Gargeya S."/>
            <person name="Fitzgerald M."/>
            <person name="Haas B."/>
            <person name="Abouelleil A."/>
            <person name="Alvarado L."/>
            <person name="Arachchi H.M."/>
            <person name="Berlin A.M."/>
            <person name="Chapman S.B."/>
            <person name="Goldberg J."/>
            <person name="Griggs A."/>
            <person name="Gujja S."/>
            <person name="Hansen M."/>
            <person name="Howarth C."/>
            <person name="Imamovic A."/>
            <person name="Larimer J."/>
            <person name="McCowan C."/>
            <person name="Montmayeur A."/>
            <person name="Murphy C."/>
            <person name="Neiman D."/>
            <person name="Pearson M."/>
            <person name="Priest M."/>
            <person name="Roberts A."/>
            <person name="Saif S."/>
            <person name="Shea T."/>
            <person name="Sisk P."/>
            <person name="Sykes S."/>
            <person name="Wortman J."/>
            <person name="Nusbaum C."/>
            <person name="Birren B."/>
        </authorList>
    </citation>
    <scope>NUCLEOTIDE SEQUENCE [LARGE SCALE GENOMIC DNA]</scope>
    <source>
        <strain evidence="5">CBS 100218</strain>
    </source>
</reference>
<dbReference type="PANTHER" id="PTHR15032:SF4">
    <property type="entry name" value="N-ACYL-PHOSPHATIDYLETHANOLAMINE-HYDROLYZING PHOSPHOLIPASE D"/>
    <property type="match status" value="1"/>
</dbReference>
<dbReference type="GO" id="GO:0008270">
    <property type="term" value="F:zinc ion binding"/>
    <property type="evidence" value="ECO:0007669"/>
    <property type="project" value="InterPro"/>
</dbReference>
<dbReference type="GO" id="GO:0070291">
    <property type="term" value="P:N-acylethanolamine metabolic process"/>
    <property type="evidence" value="ECO:0007669"/>
    <property type="project" value="TreeGrafter"/>
</dbReference>
<evidence type="ECO:0000256" key="1">
    <source>
        <dbReference type="PIRSR" id="PIRSR038896-50"/>
    </source>
</evidence>
<dbReference type="SUPFAM" id="SSF56281">
    <property type="entry name" value="Metallo-hydrolase/oxidoreductase"/>
    <property type="match status" value="1"/>
</dbReference>
<dbReference type="eggNOG" id="KOG3798">
    <property type="taxonomic scope" value="Eukaryota"/>
</dbReference>
<name>R7Z637_CONA1</name>
<dbReference type="Proteomes" id="UP000016924">
    <property type="component" value="Unassembled WGS sequence"/>
</dbReference>
<dbReference type="Gene3D" id="3.60.15.10">
    <property type="entry name" value="Ribonuclease Z/Hydroxyacylglutathione hydrolase-like"/>
    <property type="match status" value="1"/>
</dbReference>
<evidence type="ECO:0000256" key="2">
    <source>
        <dbReference type="SAM" id="MobiDB-lite"/>
    </source>
</evidence>
<dbReference type="OMA" id="EPPERWR"/>
<feature type="binding site" evidence="1">
    <location>
        <position position="342"/>
    </location>
    <ligand>
        <name>an N-acyl-1,2-diacyl-sn-glycero-3-phosphoethanolamine</name>
        <dbReference type="ChEBI" id="CHEBI:62537"/>
    </ligand>
</feature>
<dbReference type="GO" id="GO:0005737">
    <property type="term" value="C:cytoplasm"/>
    <property type="evidence" value="ECO:0007669"/>
    <property type="project" value="TreeGrafter"/>
</dbReference>
<organism evidence="4 5">
    <name type="scientific">Coniosporium apollinis (strain CBS 100218)</name>
    <name type="common">Rock-inhabiting black yeast</name>
    <dbReference type="NCBI Taxonomy" id="1168221"/>
    <lineage>
        <taxon>Eukaryota</taxon>
        <taxon>Fungi</taxon>
        <taxon>Dikarya</taxon>
        <taxon>Ascomycota</taxon>
        <taxon>Pezizomycotina</taxon>
        <taxon>Dothideomycetes</taxon>
        <taxon>Dothideomycetes incertae sedis</taxon>
        <taxon>Coniosporium</taxon>
    </lineage>
</organism>
<evidence type="ECO:0000313" key="5">
    <source>
        <dbReference type="Proteomes" id="UP000016924"/>
    </source>
</evidence>
<dbReference type="HOGENOM" id="CLU_020884_2_0_1"/>
<evidence type="ECO:0000259" key="3">
    <source>
        <dbReference type="Pfam" id="PF12706"/>
    </source>
</evidence>
<dbReference type="InterPro" id="IPR024884">
    <property type="entry name" value="NAPE-PLD"/>
</dbReference>
<accession>R7Z637</accession>
<feature type="region of interest" description="Disordered" evidence="2">
    <location>
        <begin position="1"/>
        <end position="32"/>
    </location>
</feature>
<dbReference type="InterPro" id="IPR036866">
    <property type="entry name" value="RibonucZ/Hydroxyglut_hydro"/>
</dbReference>
<sequence length="412" mass="45339">MISSARQSVGSISIRKLDPRRQPDYSHHVGGNPPASFKNPWLSFEGGSHGLLSVLKTRFSSTRNFVPVPANEDGTRSEELVPIRKPDWGAGKPGLKATWIGHASFFVETSASSGGPRGVRTFFDPVFSDRMSPVSFFGPKRFSPPPCSLDEVPEVDLVVISHNHYDHMDSDTITRIHARGQGRVRFLCALGVKQAYLGIGIPEEEIVELDWWDGVHITVNGVGEVNLTCTPSQHFSGRGIRDHGQALWCSWVLEELGSRAIDRQTDVSAAATFESVPKTGKKMFFAGDTGYRSITSDPSITDEDSLPHCPAFKEIGDLYGPFDLALLPIGCYLPRTFMSPVHCAPEDSVCIHKDIRSKKSIGMHYGTVRGGLSAEYEDVREPPARWKRSCEKEGLKWGEEVGLCDLGETVVV</sequence>
<feature type="binding site" evidence="1">
    <location>
        <position position="165"/>
    </location>
    <ligand>
        <name>an N-acyl-1,2-diacyl-sn-glycero-3-phosphoethanolamine</name>
        <dbReference type="ChEBI" id="CHEBI:62537"/>
    </ligand>
</feature>
<dbReference type="GO" id="GO:0070290">
    <property type="term" value="F:N-acylphosphatidylethanolamine-specific phospholipase D activity"/>
    <property type="evidence" value="ECO:0007669"/>
    <property type="project" value="InterPro"/>
</dbReference>
<feature type="domain" description="Metallo-beta-lactamase" evidence="3">
    <location>
        <begin position="122"/>
        <end position="365"/>
    </location>
</feature>
<feature type="compositionally biased region" description="Polar residues" evidence="2">
    <location>
        <begin position="1"/>
        <end position="11"/>
    </location>
</feature>
<protein>
    <recommendedName>
        <fullName evidence="3">Metallo-beta-lactamase domain-containing protein</fullName>
    </recommendedName>
</protein>
<keyword evidence="5" id="KW-1185">Reference proteome</keyword>
<proteinExistence type="predicted"/>
<feature type="compositionally biased region" description="Basic and acidic residues" evidence="2">
    <location>
        <begin position="15"/>
        <end position="27"/>
    </location>
</feature>
<dbReference type="Pfam" id="PF12706">
    <property type="entry name" value="Lactamase_B_2"/>
    <property type="match status" value="1"/>
</dbReference>
<dbReference type="AlphaFoldDB" id="R7Z637"/>
<dbReference type="InterPro" id="IPR001279">
    <property type="entry name" value="Metallo-B-lactamas"/>
</dbReference>
<dbReference type="PIRSF" id="PIRSF038896">
    <property type="entry name" value="NAPE-PLD"/>
    <property type="match status" value="1"/>
</dbReference>
<dbReference type="RefSeq" id="XP_007784929.1">
    <property type="nucleotide sequence ID" value="XM_007786739.1"/>
</dbReference>
<dbReference type="GO" id="GO:0070292">
    <property type="term" value="P:N-acylphosphatidylethanolamine metabolic process"/>
    <property type="evidence" value="ECO:0007669"/>
    <property type="project" value="TreeGrafter"/>
</dbReference>
<dbReference type="EMBL" id="JH767619">
    <property type="protein sequence ID" value="EON69612.1"/>
    <property type="molecule type" value="Genomic_DNA"/>
</dbReference>
<dbReference type="GeneID" id="19906183"/>
<evidence type="ECO:0000313" key="4">
    <source>
        <dbReference type="EMBL" id="EON69612.1"/>
    </source>
</evidence>
<gene>
    <name evidence="4" type="ORF">W97_08872</name>
</gene>